<feature type="non-terminal residue" evidence="1">
    <location>
        <position position="64"/>
    </location>
</feature>
<gene>
    <name evidence="1" type="ORF">NPIL_668571</name>
</gene>
<organism evidence="1 2">
    <name type="scientific">Nephila pilipes</name>
    <name type="common">Giant wood spider</name>
    <name type="synonym">Nephila maculata</name>
    <dbReference type="NCBI Taxonomy" id="299642"/>
    <lineage>
        <taxon>Eukaryota</taxon>
        <taxon>Metazoa</taxon>
        <taxon>Ecdysozoa</taxon>
        <taxon>Arthropoda</taxon>
        <taxon>Chelicerata</taxon>
        <taxon>Arachnida</taxon>
        <taxon>Araneae</taxon>
        <taxon>Araneomorphae</taxon>
        <taxon>Entelegynae</taxon>
        <taxon>Araneoidea</taxon>
        <taxon>Nephilidae</taxon>
        <taxon>Nephila</taxon>
    </lineage>
</organism>
<evidence type="ECO:0000313" key="2">
    <source>
        <dbReference type="Proteomes" id="UP000887013"/>
    </source>
</evidence>
<dbReference type="EMBL" id="BMAW01012604">
    <property type="protein sequence ID" value="GFT29487.1"/>
    <property type="molecule type" value="Genomic_DNA"/>
</dbReference>
<name>A0A8X6TLW5_NEPPI</name>
<sequence length="64" mass="6872">MLAGSAALPAVAAPARSSTVYGKVQRFAGLPYGPFRRRGQQRLAAAMLLYAVCRLSKAARFWSS</sequence>
<reference evidence="1" key="1">
    <citation type="submission" date="2020-08" db="EMBL/GenBank/DDBJ databases">
        <title>Multicomponent nature underlies the extraordinary mechanical properties of spider dragline silk.</title>
        <authorList>
            <person name="Kono N."/>
            <person name="Nakamura H."/>
            <person name="Mori M."/>
            <person name="Yoshida Y."/>
            <person name="Ohtoshi R."/>
            <person name="Malay A.D."/>
            <person name="Moran D.A.P."/>
            <person name="Tomita M."/>
            <person name="Numata K."/>
            <person name="Arakawa K."/>
        </authorList>
    </citation>
    <scope>NUCLEOTIDE SEQUENCE</scope>
</reference>
<comment type="caution">
    <text evidence="1">The sequence shown here is derived from an EMBL/GenBank/DDBJ whole genome shotgun (WGS) entry which is preliminary data.</text>
</comment>
<accession>A0A8X6TLW5</accession>
<dbReference type="AlphaFoldDB" id="A0A8X6TLW5"/>
<dbReference type="Proteomes" id="UP000887013">
    <property type="component" value="Unassembled WGS sequence"/>
</dbReference>
<keyword evidence="2" id="KW-1185">Reference proteome</keyword>
<protein>
    <submittedName>
        <fullName evidence="1">Uncharacterized protein</fullName>
    </submittedName>
</protein>
<proteinExistence type="predicted"/>
<evidence type="ECO:0000313" key="1">
    <source>
        <dbReference type="EMBL" id="GFT29487.1"/>
    </source>
</evidence>